<dbReference type="AlphaFoldDB" id="A0A3E3DUY0"/>
<organism evidence="3 4">
    <name type="scientific">Faecalicoccus pleomorphus</name>
    <dbReference type="NCBI Taxonomy" id="1323"/>
    <lineage>
        <taxon>Bacteria</taxon>
        <taxon>Bacillati</taxon>
        <taxon>Bacillota</taxon>
        <taxon>Erysipelotrichia</taxon>
        <taxon>Erysipelotrichales</taxon>
        <taxon>Erysipelotrichaceae</taxon>
        <taxon>Faecalicoccus</taxon>
    </lineage>
</organism>
<evidence type="ECO:0000313" key="4">
    <source>
        <dbReference type="Proteomes" id="UP000260721"/>
    </source>
</evidence>
<proteinExistence type="predicted"/>
<feature type="transmembrane region" description="Helical" evidence="1">
    <location>
        <begin position="51"/>
        <end position="70"/>
    </location>
</feature>
<evidence type="ECO:0000256" key="1">
    <source>
        <dbReference type="SAM" id="Phobius"/>
    </source>
</evidence>
<reference evidence="3 4" key="1">
    <citation type="submission" date="2018-08" db="EMBL/GenBank/DDBJ databases">
        <title>A genome reference for cultivated species of the human gut microbiota.</title>
        <authorList>
            <person name="Zou Y."/>
            <person name="Xue W."/>
            <person name="Luo G."/>
        </authorList>
    </citation>
    <scope>NUCLEOTIDE SEQUENCE [LARGE SCALE GENOMIC DNA]</scope>
    <source>
        <strain evidence="3 4">TF08-11</strain>
    </source>
</reference>
<reference evidence="2" key="2">
    <citation type="submission" date="2023-01" db="EMBL/GenBank/DDBJ databases">
        <title>Human gut microbiome strain richness.</title>
        <authorList>
            <person name="Chen-Liaw A."/>
        </authorList>
    </citation>
    <scope>NUCLEOTIDE SEQUENCE</scope>
    <source>
        <strain evidence="2">D8_m1001271B151109d0_201107</strain>
    </source>
</reference>
<dbReference type="InterPro" id="IPR024414">
    <property type="entry name" value="Uncharacterised_PrgI"/>
</dbReference>
<sequence>MEIKVNKEIRNYTESIFFGLSMRQFFFSVLACAFAVLVYFLLQPYFGLETLSWLCILAAAPFAALGFVTYNGMVAEQIAWAYIKTKFLIPSRFPFESENLYSLCCRDGIEKAQKGALQ</sequence>
<evidence type="ECO:0000313" key="3">
    <source>
        <dbReference type="EMBL" id="RGD72886.1"/>
    </source>
</evidence>
<keyword evidence="1" id="KW-0812">Transmembrane</keyword>
<comment type="caution">
    <text evidence="3">The sequence shown here is derived from an EMBL/GenBank/DDBJ whole genome shotgun (WGS) entry which is preliminary data.</text>
</comment>
<accession>A0A3E3DUY0</accession>
<name>A0A3E3DUY0_9FIRM</name>
<protein>
    <submittedName>
        <fullName evidence="3">PrgI family protein</fullName>
    </submittedName>
</protein>
<dbReference type="RefSeq" id="WP_117447248.1">
    <property type="nucleotide sequence ID" value="NZ_JAQLXO010000007.1"/>
</dbReference>
<dbReference type="EMBL" id="QUSK01000037">
    <property type="protein sequence ID" value="RGD72886.1"/>
    <property type="molecule type" value="Genomic_DNA"/>
</dbReference>
<keyword evidence="1" id="KW-0472">Membrane</keyword>
<gene>
    <name evidence="3" type="ORF">DXC78_11970</name>
    <name evidence="2" type="ORF">PND82_05600</name>
</gene>
<dbReference type="Proteomes" id="UP001212981">
    <property type="component" value="Unassembled WGS sequence"/>
</dbReference>
<dbReference type="Proteomes" id="UP000260721">
    <property type="component" value="Unassembled WGS sequence"/>
</dbReference>
<dbReference type="EMBL" id="JAQLXO010000007">
    <property type="protein sequence ID" value="MDB7982289.1"/>
    <property type="molecule type" value="Genomic_DNA"/>
</dbReference>
<dbReference type="Pfam" id="PF12666">
    <property type="entry name" value="PrgI"/>
    <property type="match status" value="1"/>
</dbReference>
<feature type="transmembrane region" description="Helical" evidence="1">
    <location>
        <begin position="25"/>
        <end position="45"/>
    </location>
</feature>
<keyword evidence="1" id="KW-1133">Transmembrane helix</keyword>
<evidence type="ECO:0000313" key="2">
    <source>
        <dbReference type="EMBL" id="MDB7982289.1"/>
    </source>
</evidence>